<evidence type="ECO:0000313" key="4">
    <source>
        <dbReference type="EMBL" id="KHJ75492.1"/>
    </source>
</evidence>
<dbReference type="InterPro" id="IPR045075">
    <property type="entry name" value="Syf1-like"/>
</dbReference>
<dbReference type="PANTHER" id="PTHR11246:SF5">
    <property type="entry name" value="PRE-MRNA-SPLICING FACTOR SYF1"/>
    <property type="match status" value="1"/>
</dbReference>
<dbReference type="InterPro" id="IPR055430">
    <property type="entry name" value="HAT_Syf1_CNRKL1_C"/>
</dbReference>
<sequence>MSIYSRATEAVDRKDMYSMFNIYIKKAQELYGLPSTRPIYEHAISVLPEDASRELSLRYAQMERTLGEIDRARAIFAHVSEICDPKVHGHFWDTWMDFEVKHGNEDTLREMLRVKRSVQQTYNTSVKHMSAQMIAAGAAKAAEEIKSTNAMQLLEKQSDKGAGAIAFVRGASKTTQMDTTENPDEIAIDVDDDEEDDNAAIETQAVPAAVFGDLKRPEQDEETS</sequence>
<dbReference type="GO" id="GO:0071007">
    <property type="term" value="C:U2-type catalytic step 2 spliceosome"/>
    <property type="evidence" value="ECO:0007669"/>
    <property type="project" value="TreeGrafter"/>
</dbReference>
<dbReference type="Gene3D" id="1.25.40.10">
    <property type="entry name" value="Tetratricopeptide repeat domain"/>
    <property type="match status" value="1"/>
</dbReference>
<dbReference type="FunFam" id="1.25.40.10:FF:001071">
    <property type="entry name" value="pre-mRNA-splicing factor SYF1-like"/>
    <property type="match status" value="1"/>
</dbReference>
<evidence type="ECO:0000259" key="3">
    <source>
        <dbReference type="Pfam" id="PF23231"/>
    </source>
</evidence>
<organism evidence="4 5">
    <name type="scientific">Oesophagostomum dentatum</name>
    <name type="common">Nodular worm</name>
    <dbReference type="NCBI Taxonomy" id="61180"/>
    <lineage>
        <taxon>Eukaryota</taxon>
        <taxon>Metazoa</taxon>
        <taxon>Ecdysozoa</taxon>
        <taxon>Nematoda</taxon>
        <taxon>Chromadorea</taxon>
        <taxon>Rhabditida</taxon>
        <taxon>Rhabditina</taxon>
        <taxon>Rhabditomorpha</taxon>
        <taxon>Strongyloidea</taxon>
        <taxon>Strongylidae</taxon>
        <taxon>Oesophagostomum</taxon>
    </lineage>
</organism>
<keyword evidence="1" id="KW-0677">Repeat</keyword>
<dbReference type="Proteomes" id="UP000053660">
    <property type="component" value="Unassembled WGS sequence"/>
</dbReference>
<evidence type="ECO:0000256" key="1">
    <source>
        <dbReference type="ARBA" id="ARBA00022737"/>
    </source>
</evidence>
<dbReference type="AlphaFoldDB" id="A0A0B1RWE4"/>
<feature type="region of interest" description="Disordered" evidence="2">
    <location>
        <begin position="203"/>
        <end position="224"/>
    </location>
</feature>
<keyword evidence="5" id="KW-1185">Reference proteome</keyword>
<protein>
    <recommendedName>
        <fullName evidence="3">Pre-mRNA-splicing factor Syf1/CRNKL1-like C-terminal HAT-repeats domain-containing protein</fullName>
    </recommendedName>
</protein>
<reference evidence="4 5" key="1">
    <citation type="submission" date="2014-03" db="EMBL/GenBank/DDBJ databases">
        <title>Draft genome of the hookworm Oesophagostomum dentatum.</title>
        <authorList>
            <person name="Mitreva M."/>
        </authorList>
    </citation>
    <scope>NUCLEOTIDE SEQUENCE [LARGE SCALE GENOMIC DNA]</scope>
    <source>
        <strain evidence="4 5">OD-Hann</strain>
    </source>
</reference>
<accession>A0A0B1RWE4</accession>
<dbReference type="GO" id="GO:0071014">
    <property type="term" value="C:post-mRNA release spliceosomal complex"/>
    <property type="evidence" value="ECO:0007669"/>
    <property type="project" value="TreeGrafter"/>
</dbReference>
<dbReference type="SUPFAM" id="SSF48452">
    <property type="entry name" value="TPR-like"/>
    <property type="match status" value="1"/>
</dbReference>
<feature type="domain" description="Pre-mRNA-splicing factor Syf1/CRNKL1-like C-terminal HAT-repeats" evidence="3">
    <location>
        <begin position="1"/>
        <end position="156"/>
    </location>
</feature>
<dbReference type="GO" id="GO:0000974">
    <property type="term" value="C:Prp19 complex"/>
    <property type="evidence" value="ECO:0007669"/>
    <property type="project" value="TreeGrafter"/>
</dbReference>
<evidence type="ECO:0000313" key="5">
    <source>
        <dbReference type="Proteomes" id="UP000053660"/>
    </source>
</evidence>
<dbReference type="Pfam" id="PF23231">
    <property type="entry name" value="HAT_Syf1_CNRKL1_C"/>
    <property type="match status" value="1"/>
</dbReference>
<dbReference type="GO" id="GO:0000349">
    <property type="term" value="P:generation of catalytic spliceosome for first transesterification step"/>
    <property type="evidence" value="ECO:0007669"/>
    <property type="project" value="TreeGrafter"/>
</dbReference>
<evidence type="ECO:0000256" key="2">
    <source>
        <dbReference type="SAM" id="MobiDB-lite"/>
    </source>
</evidence>
<dbReference type="InterPro" id="IPR011990">
    <property type="entry name" value="TPR-like_helical_dom_sf"/>
</dbReference>
<proteinExistence type="predicted"/>
<dbReference type="PANTHER" id="PTHR11246">
    <property type="entry name" value="PRE-MRNA SPLICING FACTOR"/>
    <property type="match status" value="1"/>
</dbReference>
<name>A0A0B1RWE4_OESDE</name>
<gene>
    <name evidence="4" type="ORF">OESDEN_24892</name>
</gene>
<dbReference type="OrthoDB" id="10067343at2759"/>
<dbReference type="EMBL" id="KN612694">
    <property type="protein sequence ID" value="KHJ75492.1"/>
    <property type="molecule type" value="Genomic_DNA"/>
</dbReference>